<feature type="domain" description="DinB-like" evidence="1">
    <location>
        <begin position="27"/>
        <end position="145"/>
    </location>
</feature>
<comment type="caution">
    <text evidence="2">The sequence shown here is derived from an EMBL/GenBank/DDBJ whole genome shotgun (WGS) entry which is preliminary data.</text>
</comment>
<evidence type="ECO:0000313" key="2">
    <source>
        <dbReference type="EMBL" id="EOR96149.1"/>
    </source>
</evidence>
<dbReference type="Pfam" id="PF12867">
    <property type="entry name" value="DinB_2"/>
    <property type="match status" value="1"/>
</dbReference>
<dbReference type="STRING" id="1150600.ADIARSV_0662"/>
<accession>R9H4S6</accession>
<dbReference type="InterPro" id="IPR034660">
    <property type="entry name" value="DinB/YfiT-like"/>
</dbReference>
<gene>
    <name evidence="2" type="ORF">ADIARSV_0662</name>
</gene>
<protein>
    <recommendedName>
        <fullName evidence="1">DinB-like domain-containing protein</fullName>
    </recommendedName>
</protein>
<proteinExistence type="predicted"/>
<dbReference type="AlphaFoldDB" id="R9H4S6"/>
<dbReference type="RefSeq" id="WP_016193910.1">
    <property type="nucleotide sequence ID" value="NZ_AQPN01000023.1"/>
</dbReference>
<reference evidence="2 3" key="1">
    <citation type="journal article" date="2013" name="Genome Announc.">
        <title>Draft Genome Sequence of Arcticibacter svalbardensis Strain MN12-7T, a Member of the Family Sphingobacteriaceae Isolated from an Arctic Soil Sample.</title>
        <authorList>
            <person name="Shivaji S."/>
            <person name="Ara S."/>
            <person name="Prasad S."/>
            <person name="Manasa B.P."/>
            <person name="Begum Z."/>
            <person name="Singh A."/>
            <person name="Kumar Pinnaka A."/>
        </authorList>
    </citation>
    <scope>NUCLEOTIDE SEQUENCE [LARGE SCALE GENOMIC DNA]</scope>
    <source>
        <strain evidence="2 3">MN12-7</strain>
    </source>
</reference>
<dbReference type="InterPro" id="IPR024775">
    <property type="entry name" value="DinB-like"/>
</dbReference>
<dbReference type="eggNOG" id="COG2318">
    <property type="taxonomic scope" value="Bacteria"/>
</dbReference>
<dbReference type="EMBL" id="AQPN01000023">
    <property type="protein sequence ID" value="EOR96149.1"/>
    <property type="molecule type" value="Genomic_DNA"/>
</dbReference>
<name>R9H4S6_9SPHI</name>
<dbReference type="SUPFAM" id="SSF109854">
    <property type="entry name" value="DinB/YfiT-like putative metalloenzymes"/>
    <property type="match status" value="1"/>
</dbReference>
<keyword evidence="3" id="KW-1185">Reference proteome</keyword>
<sequence>MKITELIAQNIIDVQEGDNWTEVNIKTTVQDISVEEANSTTAASTNTIATLLHHLTYWNRVMVQRMNGIDVVVPDTNGFDMSAIQTEKEWDLLKEDNVHSAHELATAIIGLDETLLTSPILPGYSSAYKHLQGSCEHIHYHLGQMVILKQLVRATMRSRLDPFA</sequence>
<organism evidence="2 3">
    <name type="scientific">Arcticibacter svalbardensis MN12-7</name>
    <dbReference type="NCBI Taxonomy" id="1150600"/>
    <lineage>
        <taxon>Bacteria</taxon>
        <taxon>Pseudomonadati</taxon>
        <taxon>Bacteroidota</taxon>
        <taxon>Sphingobacteriia</taxon>
        <taxon>Sphingobacteriales</taxon>
        <taxon>Sphingobacteriaceae</taxon>
        <taxon>Arcticibacter</taxon>
    </lineage>
</organism>
<dbReference type="Gene3D" id="1.20.120.450">
    <property type="entry name" value="dinb family like domain"/>
    <property type="match status" value="1"/>
</dbReference>
<dbReference type="Proteomes" id="UP000014174">
    <property type="component" value="Unassembled WGS sequence"/>
</dbReference>
<evidence type="ECO:0000313" key="3">
    <source>
        <dbReference type="Proteomes" id="UP000014174"/>
    </source>
</evidence>
<evidence type="ECO:0000259" key="1">
    <source>
        <dbReference type="Pfam" id="PF12867"/>
    </source>
</evidence>
<dbReference type="OrthoDB" id="9814103at2"/>